<feature type="compositionally biased region" description="Polar residues" evidence="1">
    <location>
        <begin position="370"/>
        <end position="384"/>
    </location>
</feature>
<feature type="region of interest" description="Disordered" evidence="1">
    <location>
        <begin position="646"/>
        <end position="719"/>
    </location>
</feature>
<reference evidence="2 3" key="1">
    <citation type="journal article" date="2021" name="Comput. Struct. Biotechnol. J.">
        <title>De novo genome assembly of the potent medicinal plant Rehmannia glutinosa using nanopore technology.</title>
        <authorList>
            <person name="Ma L."/>
            <person name="Dong C."/>
            <person name="Song C."/>
            <person name="Wang X."/>
            <person name="Zheng X."/>
            <person name="Niu Y."/>
            <person name="Chen S."/>
            <person name="Feng W."/>
        </authorList>
    </citation>
    <scope>NUCLEOTIDE SEQUENCE [LARGE SCALE GENOMIC DNA]</scope>
    <source>
        <strain evidence="2">DH-2019</strain>
    </source>
</reference>
<feature type="region of interest" description="Disordered" evidence="1">
    <location>
        <begin position="366"/>
        <end position="385"/>
    </location>
</feature>
<dbReference type="Proteomes" id="UP001318860">
    <property type="component" value="Unassembled WGS sequence"/>
</dbReference>
<feature type="region of interest" description="Disordered" evidence="1">
    <location>
        <begin position="1"/>
        <end position="36"/>
    </location>
</feature>
<organism evidence="2 3">
    <name type="scientific">Rehmannia glutinosa</name>
    <name type="common">Chinese foxglove</name>
    <dbReference type="NCBI Taxonomy" id="99300"/>
    <lineage>
        <taxon>Eukaryota</taxon>
        <taxon>Viridiplantae</taxon>
        <taxon>Streptophyta</taxon>
        <taxon>Embryophyta</taxon>
        <taxon>Tracheophyta</taxon>
        <taxon>Spermatophyta</taxon>
        <taxon>Magnoliopsida</taxon>
        <taxon>eudicotyledons</taxon>
        <taxon>Gunneridae</taxon>
        <taxon>Pentapetalae</taxon>
        <taxon>asterids</taxon>
        <taxon>lamiids</taxon>
        <taxon>Lamiales</taxon>
        <taxon>Orobanchaceae</taxon>
        <taxon>Rehmannieae</taxon>
        <taxon>Rehmannia</taxon>
    </lineage>
</organism>
<feature type="compositionally biased region" description="Basic and acidic residues" evidence="1">
    <location>
        <begin position="683"/>
        <end position="697"/>
    </location>
</feature>
<feature type="compositionally biased region" description="Acidic residues" evidence="1">
    <location>
        <begin position="126"/>
        <end position="152"/>
    </location>
</feature>
<feature type="region of interest" description="Disordered" evidence="1">
    <location>
        <begin position="52"/>
        <end position="310"/>
    </location>
</feature>
<feature type="compositionally biased region" description="Polar residues" evidence="1">
    <location>
        <begin position="52"/>
        <end position="70"/>
    </location>
</feature>
<proteinExistence type="predicted"/>
<feature type="compositionally biased region" description="Polar residues" evidence="1">
    <location>
        <begin position="189"/>
        <end position="202"/>
    </location>
</feature>
<evidence type="ECO:0008006" key="4">
    <source>
        <dbReference type="Google" id="ProtNLM"/>
    </source>
</evidence>
<name>A0ABR0VAM2_REHGL</name>
<evidence type="ECO:0000256" key="1">
    <source>
        <dbReference type="SAM" id="MobiDB-lite"/>
    </source>
</evidence>
<comment type="caution">
    <text evidence="2">The sequence shown here is derived from an EMBL/GenBank/DDBJ whole genome shotgun (WGS) entry which is preliminary data.</text>
</comment>
<dbReference type="PANTHER" id="PTHR21669">
    <property type="entry name" value="CAPZ-INTERACTING PROTEIN AND RELATED PROTEINS"/>
    <property type="match status" value="1"/>
</dbReference>
<dbReference type="PANTHER" id="PTHR21669:SF28">
    <property type="entry name" value="YEMANUCLEIN"/>
    <property type="match status" value="1"/>
</dbReference>
<protein>
    <recommendedName>
        <fullName evidence="4">Wound-responsive family protein</fullName>
    </recommendedName>
</protein>
<feature type="compositionally biased region" description="Gly residues" evidence="1">
    <location>
        <begin position="1"/>
        <end position="10"/>
    </location>
</feature>
<evidence type="ECO:0000313" key="3">
    <source>
        <dbReference type="Proteomes" id="UP001318860"/>
    </source>
</evidence>
<accession>A0ABR0VAM2</accession>
<gene>
    <name evidence="2" type="ORF">DH2020_034005</name>
</gene>
<sequence length="719" mass="79794">MVEGNGGGGPESVPGPKPTSSYESSGNRLRFTVELRPGETTIVSWKKLLREATSSKSNRPGPSVSCVSSEAQQQPVSQPPHPPPAVASSKQPAETEAKDSQAEVGSNRLSTVIERIERMYAGNGSSEEEDVFLDDVPDDDEYDTNDSFIDDAELPKKRRRKDVTKGESGNNDGLKPNKLVKLGNKGRKASSSIERNSASQSHRVAAPNIHSADVLSEASPTNAAESLKKRTTDTQITMDPSGLPNVEGIRQDADEQRTGVFSSQDHNNKLKESEPQDTSAHRSNDKLHLSKSNSGKQRSNADDLDQTIQRKEKGGVVERFDLNVPATRDSLQITKVPVIPRKEGSNVRQKISMLEKAIRELEKIVAESRPPSTEVQDPDNSSQTVKRRLPQEIKQKLAKVARLAHAGYGKIPKDVLNHLMSIVGHLMQLRTLKRNLKVMANLGLSVRQEKDDRLQKIKQEVADMVKQRIPYMKAKLEQQTTNADDFQEAGPEEKEALKRKYSMDDTLENKICDLYDLYVEKLEEDSGPPVRRLYEELASLWPSGVMDTDGIKRAIYKAKDRRRALSGRRKDKEKIKKKKVLAQKMEDIRGQAVNVNPTLHIHEKMLSDSHSSPLTSKPVLSATVSQGASRAPVLLANVTNMDKPTVERVKGSSSSNPLDAVPMDVLPKKKVKRKPNTDMVEAQFRREKVVVSQSEEKHKHHKHVSNFQPAAPSGSENLS</sequence>
<evidence type="ECO:0000313" key="2">
    <source>
        <dbReference type="EMBL" id="KAK6132245.1"/>
    </source>
</evidence>
<dbReference type="EMBL" id="JABTTQ020001273">
    <property type="protein sequence ID" value="KAK6132245.1"/>
    <property type="molecule type" value="Genomic_DNA"/>
</dbReference>
<feature type="compositionally biased region" description="Basic and acidic residues" evidence="1">
    <location>
        <begin position="266"/>
        <end position="288"/>
    </location>
</feature>
<keyword evidence="3" id="KW-1185">Reference proteome</keyword>